<dbReference type="OrthoDB" id="9801152at2"/>
<dbReference type="Pfam" id="PF00152">
    <property type="entry name" value="tRNA-synt_2"/>
    <property type="match status" value="1"/>
</dbReference>
<dbReference type="GO" id="GO:0005524">
    <property type="term" value="F:ATP binding"/>
    <property type="evidence" value="ECO:0007669"/>
    <property type="project" value="UniProtKB-KW"/>
</dbReference>
<dbReference type="NCBIfam" id="NF006828">
    <property type="entry name" value="PRK09350.1"/>
    <property type="match status" value="1"/>
</dbReference>
<dbReference type="GO" id="GO:0000049">
    <property type="term" value="F:tRNA binding"/>
    <property type="evidence" value="ECO:0007669"/>
    <property type="project" value="TreeGrafter"/>
</dbReference>
<dbReference type="PANTHER" id="PTHR42918">
    <property type="entry name" value="LYSYL-TRNA SYNTHETASE"/>
    <property type="match status" value="1"/>
</dbReference>
<reference evidence="5 6" key="1">
    <citation type="submission" date="2016-05" db="EMBL/GenBank/DDBJ databases">
        <title>Genome sequencing of Acetobacter pasteurianus strain SRCM100623.</title>
        <authorList>
            <person name="Song Y.R."/>
        </authorList>
    </citation>
    <scope>NUCLEOTIDE SEQUENCE [LARGE SCALE GENOMIC DNA]</scope>
    <source>
        <strain evidence="5 6">SRCM100623</strain>
    </source>
</reference>
<keyword evidence="3" id="KW-0067">ATP-binding</keyword>
<dbReference type="PRINTS" id="PR00982">
    <property type="entry name" value="TRNASYNTHLYS"/>
</dbReference>
<organism evidence="5 6">
    <name type="scientific">Acetobacter pasteurianus</name>
    <name type="common">Acetobacter turbidans</name>
    <dbReference type="NCBI Taxonomy" id="438"/>
    <lineage>
        <taxon>Bacteria</taxon>
        <taxon>Pseudomonadati</taxon>
        <taxon>Pseudomonadota</taxon>
        <taxon>Alphaproteobacteria</taxon>
        <taxon>Acetobacterales</taxon>
        <taxon>Acetobacteraceae</taxon>
        <taxon>Acetobacter</taxon>
    </lineage>
</organism>
<dbReference type="SUPFAM" id="SSF55681">
    <property type="entry name" value="Class II aaRS and biotin synthetases"/>
    <property type="match status" value="1"/>
</dbReference>
<dbReference type="InterPro" id="IPR004525">
    <property type="entry name" value="EpmA"/>
</dbReference>
<dbReference type="GO" id="GO:0006430">
    <property type="term" value="P:lysyl-tRNA aminoacylation"/>
    <property type="evidence" value="ECO:0007669"/>
    <property type="project" value="InterPro"/>
</dbReference>
<evidence type="ECO:0000313" key="5">
    <source>
        <dbReference type="EMBL" id="OAZ72316.1"/>
    </source>
</evidence>
<keyword evidence="2" id="KW-0547">Nucleotide-binding</keyword>
<protein>
    <submittedName>
        <fullName evidence="5">Lysine--tRNA ligase</fullName>
        <ecNumber evidence="5">6.1.1.6</ecNumber>
    </submittedName>
</protein>
<keyword evidence="1 5" id="KW-0436">Ligase</keyword>
<gene>
    <name evidence="5" type="primary">poxA</name>
    <name evidence="5" type="ORF">SRCM100623_01787</name>
</gene>
<proteinExistence type="predicted"/>
<dbReference type="AlphaFoldDB" id="A0A1A0DBV7"/>
<evidence type="ECO:0000256" key="1">
    <source>
        <dbReference type="ARBA" id="ARBA00022598"/>
    </source>
</evidence>
<comment type="caution">
    <text evidence="5">The sequence shown here is derived from an EMBL/GenBank/DDBJ whole genome shotgun (WGS) entry which is preliminary data.</text>
</comment>
<feature type="domain" description="Aminoacyl-transfer RNA synthetases class-II family profile" evidence="4">
    <location>
        <begin position="29"/>
        <end position="326"/>
    </location>
</feature>
<dbReference type="InterPro" id="IPR018149">
    <property type="entry name" value="Lys-tRNA-synth_II_C"/>
</dbReference>
<evidence type="ECO:0000259" key="4">
    <source>
        <dbReference type="PROSITE" id="PS50862"/>
    </source>
</evidence>
<dbReference type="PROSITE" id="PS50862">
    <property type="entry name" value="AA_TRNA_LIGASE_II"/>
    <property type="match status" value="1"/>
</dbReference>
<dbReference type="PANTHER" id="PTHR42918:SF6">
    <property type="entry name" value="ELONGATION FACTOR P--(R)-BETA-LYSINE LIGASE"/>
    <property type="match status" value="1"/>
</dbReference>
<dbReference type="InterPro" id="IPR006195">
    <property type="entry name" value="aa-tRNA-synth_II"/>
</dbReference>
<evidence type="ECO:0000256" key="2">
    <source>
        <dbReference type="ARBA" id="ARBA00022741"/>
    </source>
</evidence>
<dbReference type="EC" id="6.1.1.6" evidence="5"/>
<dbReference type="Proteomes" id="UP000093796">
    <property type="component" value="Unassembled WGS sequence"/>
</dbReference>
<name>A0A1A0DBV7_ACEPA</name>
<dbReference type="InterPro" id="IPR045864">
    <property type="entry name" value="aa-tRNA-synth_II/BPL/LPL"/>
</dbReference>
<dbReference type="RefSeq" id="WP_003629710.1">
    <property type="nucleotide sequence ID" value="NZ_LYUD01000101.1"/>
</dbReference>
<sequence>MSDSATVQPDPGMKDPDHILDRLPFLLRRNLVLRGARAFLEARGCVEVETPYAVPTPGEEVHLQPFHTVQEAPDGVQQNLFLHTSPEFAMKRIVAATGLPVFQFARVWRNGEDSHLHAPEFTMLEWYQPNMTLEGLMDETEALLQAILPPILHHSGHSLNISGPFERLTMQKAFHRHAGVDLLPTEGNAQALANAAGCTLREGETWEDLFFRLLMERIEPAIGRTRPTFLTHWPASQAALARKSPQDPRMALRFELYAAGMELANAFEELTDATEQRLRFEADRHQRKTLYPNRPDWPLDEKLLSALPHMPTCSGIALGFDRLVMLACGTTRIQNVLWING</sequence>
<dbReference type="GO" id="GO:0004824">
    <property type="term" value="F:lysine-tRNA ligase activity"/>
    <property type="evidence" value="ECO:0007669"/>
    <property type="project" value="UniProtKB-EC"/>
</dbReference>
<dbReference type="eggNOG" id="COG2269">
    <property type="taxonomic scope" value="Bacteria"/>
</dbReference>
<dbReference type="GO" id="GO:0005829">
    <property type="term" value="C:cytosol"/>
    <property type="evidence" value="ECO:0007669"/>
    <property type="project" value="TreeGrafter"/>
</dbReference>
<accession>A0A1A0DBV7</accession>
<evidence type="ECO:0000313" key="6">
    <source>
        <dbReference type="Proteomes" id="UP000093796"/>
    </source>
</evidence>
<dbReference type="Gene3D" id="3.30.930.10">
    <property type="entry name" value="Bira Bifunctional Protein, Domain 2"/>
    <property type="match status" value="1"/>
</dbReference>
<dbReference type="InterPro" id="IPR004364">
    <property type="entry name" value="Aa-tRNA-synt_II"/>
</dbReference>
<dbReference type="EMBL" id="LYUD01000101">
    <property type="protein sequence ID" value="OAZ72316.1"/>
    <property type="molecule type" value="Genomic_DNA"/>
</dbReference>
<dbReference type="NCBIfam" id="TIGR00462">
    <property type="entry name" value="genX"/>
    <property type="match status" value="1"/>
</dbReference>
<evidence type="ECO:0000256" key="3">
    <source>
        <dbReference type="ARBA" id="ARBA00022840"/>
    </source>
</evidence>
<dbReference type="PATRIC" id="fig|438.15.peg.1990"/>